<comment type="caution">
    <text evidence="2">The sequence shown here is derived from an EMBL/GenBank/DDBJ whole genome shotgun (WGS) entry which is preliminary data.</text>
</comment>
<proteinExistence type="predicted"/>
<dbReference type="Gene3D" id="3.80.10.10">
    <property type="entry name" value="Ribonuclease Inhibitor"/>
    <property type="match status" value="1"/>
</dbReference>
<feature type="domain" description="FBD" evidence="1">
    <location>
        <begin position="169"/>
        <end position="232"/>
    </location>
</feature>
<dbReference type="InterPro" id="IPR006566">
    <property type="entry name" value="FBD"/>
</dbReference>
<dbReference type="Pfam" id="PF08387">
    <property type="entry name" value="FBD"/>
    <property type="match status" value="1"/>
</dbReference>
<accession>A0AAD7QF44</accession>
<dbReference type="SMART" id="SM00579">
    <property type="entry name" value="FBD"/>
    <property type="match status" value="1"/>
</dbReference>
<dbReference type="InterPro" id="IPR032675">
    <property type="entry name" value="LRR_dom_sf"/>
</dbReference>
<dbReference type="EMBL" id="JARAOO010000002">
    <property type="protein sequence ID" value="KAJ7979696.1"/>
    <property type="molecule type" value="Genomic_DNA"/>
</dbReference>
<organism evidence="2 3">
    <name type="scientific">Quillaja saponaria</name>
    <name type="common">Soap bark tree</name>
    <dbReference type="NCBI Taxonomy" id="32244"/>
    <lineage>
        <taxon>Eukaryota</taxon>
        <taxon>Viridiplantae</taxon>
        <taxon>Streptophyta</taxon>
        <taxon>Embryophyta</taxon>
        <taxon>Tracheophyta</taxon>
        <taxon>Spermatophyta</taxon>
        <taxon>Magnoliopsida</taxon>
        <taxon>eudicotyledons</taxon>
        <taxon>Gunneridae</taxon>
        <taxon>Pentapetalae</taxon>
        <taxon>rosids</taxon>
        <taxon>fabids</taxon>
        <taxon>Fabales</taxon>
        <taxon>Quillajaceae</taxon>
        <taxon>Quillaja</taxon>
    </lineage>
</organism>
<reference evidence="2" key="1">
    <citation type="journal article" date="2023" name="Science">
        <title>Elucidation of the pathway for biosynthesis of saponin adjuvants from the soapbark tree.</title>
        <authorList>
            <person name="Reed J."/>
            <person name="Orme A."/>
            <person name="El-Demerdash A."/>
            <person name="Owen C."/>
            <person name="Martin L.B.B."/>
            <person name="Misra R.C."/>
            <person name="Kikuchi S."/>
            <person name="Rejzek M."/>
            <person name="Martin A.C."/>
            <person name="Harkess A."/>
            <person name="Leebens-Mack J."/>
            <person name="Louveau T."/>
            <person name="Stephenson M.J."/>
            <person name="Osbourn A."/>
        </authorList>
    </citation>
    <scope>NUCLEOTIDE SEQUENCE</scope>
    <source>
        <strain evidence="2">S10</strain>
    </source>
</reference>
<dbReference type="AlphaFoldDB" id="A0AAD7QF44"/>
<keyword evidence="3" id="KW-1185">Reference proteome</keyword>
<dbReference type="PANTHER" id="PTHR31900">
    <property type="entry name" value="F-BOX/RNI SUPERFAMILY PROTEIN-RELATED"/>
    <property type="match status" value="1"/>
</dbReference>
<evidence type="ECO:0000259" key="1">
    <source>
        <dbReference type="SMART" id="SM00579"/>
    </source>
</evidence>
<dbReference type="Proteomes" id="UP001163823">
    <property type="component" value="Chromosome 2"/>
</dbReference>
<dbReference type="SUPFAM" id="SSF52047">
    <property type="entry name" value="RNI-like"/>
    <property type="match status" value="1"/>
</dbReference>
<evidence type="ECO:0000313" key="2">
    <source>
        <dbReference type="EMBL" id="KAJ7979696.1"/>
    </source>
</evidence>
<dbReference type="PANTHER" id="PTHR31900:SF34">
    <property type="entry name" value="EMB|CAB62440.1-RELATED"/>
    <property type="match status" value="1"/>
</dbReference>
<gene>
    <name evidence="2" type="ORF">O6P43_003064</name>
</gene>
<name>A0AAD7QF44_QUISA</name>
<dbReference type="InterPro" id="IPR050232">
    <property type="entry name" value="FBL13/AtMIF1-like"/>
</dbReference>
<sequence>MNVKTWVLAALRRNIEQLEISIPRVALPISVYTCKTEYIVGGYKIEISCPSLEYFTLTDEVCRDYFIEGLPNLKEANLNGYAKENAVDHMVKLLANVHNVKSLSSACNYELPIFKNLVHLEIGFKQYGWVLLVKLLERSSRLQVLIIKKVSWNVQDSESCWMPPKFVPTCLSLCLTTFQYRGFLGLENELEFSGYILKNACMLKAMTICTKPLARSRESSVFSKVYLCFPEDL</sequence>
<dbReference type="KEGG" id="qsa:O6P43_003064"/>
<evidence type="ECO:0000313" key="3">
    <source>
        <dbReference type="Proteomes" id="UP001163823"/>
    </source>
</evidence>
<protein>
    <submittedName>
        <fullName evidence="2">FBD-associated F-box protein</fullName>
    </submittedName>
</protein>